<dbReference type="CDD" id="cd06127">
    <property type="entry name" value="DEDDh"/>
    <property type="match status" value="1"/>
</dbReference>
<dbReference type="AlphaFoldDB" id="A0A6J7MW41"/>
<dbReference type="InterPro" id="IPR013520">
    <property type="entry name" value="Ribonucl_H"/>
</dbReference>
<dbReference type="FunFam" id="3.30.420.10:FF:000045">
    <property type="entry name" value="3'-5' exonuclease DinG"/>
    <property type="match status" value="1"/>
</dbReference>
<dbReference type="GO" id="GO:0008408">
    <property type="term" value="F:3'-5' exonuclease activity"/>
    <property type="evidence" value="ECO:0007669"/>
    <property type="project" value="TreeGrafter"/>
</dbReference>
<evidence type="ECO:0000259" key="4">
    <source>
        <dbReference type="SMART" id="SM00479"/>
    </source>
</evidence>
<dbReference type="Gene3D" id="3.40.50.10190">
    <property type="entry name" value="BRCT domain"/>
    <property type="match status" value="1"/>
</dbReference>
<dbReference type="NCBIfam" id="TIGR00573">
    <property type="entry name" value="dnaq"/>
    <property type="match status" value="1"/>
</dbReference>
<evidence type="ECO:0000256" key="3">
    <source>
        <dbReference type="ARBA" id="ARBA00022839"/>
    </source>
</evidence>
<dbReference type="EMBL" id="CAEZWM010000101">
    <property type="protein sequence ID" value="CAB4659668.1"/>
    <property type="molecule type" value="Genomic_DNA"/>
</dbReference>
<evidence type="ECO:0000313" key="5">
    <source>
        <dbReference type="EMBL" id="CAB4659668.1"/>
    </source>
</evidence>
<proteinExistence type="predicted"/>
<evidence type="ECO:0000256" key="1">
    <source>
        <dbReference type="ARBA" id="ARBA00022722"/>
    </source>
</evidence>
<evidence type="ECO:0000313" key="6">
    <source>
        <dbReference type="EMBL" id="CAB4864037.1"/>
    </source>
</evidence>
<keyword evidence="2" id="KW-0378">Hydrolase</keyword>
<evidence type="ECO:0000313" key="7">
    <source>
        <dbReference type="EMBL" id="CAB4983292.1"/>
    </source>
</evidence>
<keyword evidence="3" id="KW-0269">Exonuclease</keyword>
<dbReference type="InterPro" id="IPR036397">
    <property type="entry name" value="RNaseH_sf"/>
</dbReference>
<dbReference type="InterPro" id="IPR036420">
    <property type="entry name" value="BRCT_dom_sf"/>
</dbReference>
<feature type="domain" description="Exonuclease" evidence="4">
    <location>
        <begin position="39"/>
        <end position="198"/>
    </location>
</feature>
<dbReference type="Gene3D" id="3.30.420.10">
    <property type="entry name" value="Ribonuclease H-like superfamily/Ribonuclease H"/>
    <property type="match status" value="1"/>
</dbReference>
<dbReference type="Pfam" id="PF00929">
    <property type="entry name" value="RNase_T"/>
    <property type="match status" value="1"/>
</dbReference>
<dbReference type="GO" id="GO:0003887">
    <property type="term" value="F:DNA-directed DNA polymerase activity"/>
    <property type="evidence" value="ECO:0007669"/>
    <property type="project" value="InterPro"/>
</dbReference>
<dbReference type="GO" id="GO:0006260">
    <property type="term" value="P:DNA replication"/>
    <property type="evidence" value="ECO:0007669"/>
    <property type="project" value="InterPro"/>
</dbReference>
<dbReference type="SMART" id="SM00479">
    <property type="entry name" value="EXOIII"/>
    <property type="match status" value="1"/>
</dbReference>
<dbReference type="EMBL" id="CAFBLK010000076">
    <property type="protein sequence ID" value="CAB4864037.1"/>
    <property type="molecule type" value="Genomic_DNA"/>
</dbReference>
<reference evidence="7" key="1">
    <citation type="submission" date="2020-05" db="EMBL/GenBank/DDBJ databases">
        <authorList>
            <person name="Chiriac C."/>
            <person name="Salcher M."/>
            <person name="Ghai R."/>
            <person name="Kavagutti S V."/>
        </authorList>
    </citation>
    <scope>NUCLEOTIDE SEQUENCE</scope>
</reference>
<keyword evidence="1" id="KW-0540">Nuclease</keyword>
<accession>A0A6J7MW41</accession>
<dbReference type="EMBL" id="CAFBOR010000047">
    <property type="protein sequence ID" value="CAB4983292.1"/>
    <property type="molecule type" value="Genomic_DNA"/>
</dbReference>
<name>A0A6J7MW41_9ZZZZ</name>
<dbReference type="SUPFAM" id="SSF53098">
    <property type="entry name" value="Ribonuclease H-like"/>
    <property type="match status" value="1"/>
</dbReference>
<sequence length="421" mass="45400">MSILGRYRRAAVMGRGQSLLERAAQPSESRAVSLNPMPLLAVIDCETTGLASRDRIIEIAVVVLDPSTPGLDVVDEYDTLINPERDVGPVHVHGITASMVEAAPTFAEIAGDLAARLHGHVLVAHNLPFDLRMIASEIDRLDAEFNPGEGICTYRLSGTSLSKAVKQHSITLDDHHRAIADARASAEILKKLYRDAPTDLTAASLDGDLHRSFRTLRRDAFSIDGAAVLARVCAEAEARAGSFDRSYLETLDWMLDDFHLDSDERGALQVLATHAQAGAGEVSDLHDRYFDAFVAASKRDGIISELEHAALERLATLLEVPMHRVPPADELPGISAITPGMRVCFTGTVVDDRGNEWARSRLEATAVAAKLIPVESVTRSACDLVVAADPSSSSGKARKARDYAIPVISVDDFVALTKIMA</sequence>
<dbReference type="PANTHER" id="PTHR30231">
    <property type="entry name" value="DNA POLYMERASE III SUBUNIT EPSILON"/>
    <property type="match status" value="1"/>
</dbReference>
<gene>
    <name evidence="5" type="ORF">UFOPK2242_00888</name>
    <name evidence="6" type="ORF">UFOPK3317_00564</name>
    <name evidence="7" type="ORF">UFOPK3974_00484</name>
</gene>
<protein>
    <submittedName>
        <fullName evidence="7">Unannotated protein</fullName>
    </submittedName>
</protein>
<dbReference type="GO" id="GO:0003677">
    <property type="term" value="F:DNA binding"/>
    <property type="evidence" value="ECO:0007669"/>
    <property type="project" value="InterPro"/>
</dbReference>
<dbReference type="InterPro" id="IPR012337">
    <property type="entry name" value="RNaseH-like_sf"/>
</dbReference>
<evidence type="ECO:0000256" key="2">
    <source>
        <dbReference type="ARBA" id="ARBA00022801"/>
    </source>
</evidence>
<organism evidence="7">
    <name type="scientific">freshwater metagenome</name>
    <dbReference type="NCBI Taxonomy" id="449393"/>
    <lineage>
        <taxon>unclassified sequences</taxon>
        <taxon>metagenomes</taxon>
        <taxon>ecological metagenomes</taxon>
    </lineage>
</organism>
<dbReference type="PANTHER" id="PTHR30231:SF4">
    <property type="entry name" value="PROTEIN NEN2"/>
    <property type="match status" value="1"/>
</dbReference>
<dbReference type="InterPro" id="IPR006054">
    <property type="entry name" value="DnaQ"/>
</dbReference>